<dbReference type="EMBL" id="CP095356">
    <property type="protein sequence ID" value="XAG91099.1"/>
    <property type="molecule type" value="Genomic_DNA"/>
</dbReference>
<reference evidence="1" key="1">
    <citation type="submission" date="2022-03" db="EMBL/GenBank/DDBJ databases">
        <title>Sea Food Isolates.</title>
        <authorList>
            <person name="Li c."/>
        </authorList>
    </citation>
    <scope>NUCLEOTIDE SEQUENCE</scope>
    <source>
        <strain evidence="1">19CA01SA08</strain>
        <plasmid evidence="1">pSP19M00021</plasmid>
    </source>
</reference>
<geneLocation type="plasmid" evidence="1">
    <name>pSP19M00021</name>
</geneLocation>
<proteinExistence type="predicted"/>
<dbReference type="InterPro" id="IPR048082">
    <property type="entry name" value="ParC-like"/>
</dbReference>
<dbReference type="NCBIfam" id="NF041544">
    <property type="entry name" value="ParC"/>
    <property type="match status" value="1"/>
</dbReference>
<protein>
    <submittedName>
        <fullName evidence="1">Partition protein</fullName>
    </submittedName>
</protein>
<dbReference type="AlphaFoldDB" id="A0AAU6VYW5"/>
<sequence length="99" mass="10687">MIEGLESKEIIGLAVLREEHEAGVIKAATIGVAEKGLIIVLELADGKEQVLGAFRGGVRYFRSFDGAAGALRQAGIVQWDADVADWVPRTLRRGEKKQA</sequence>
<keyword evidence="1" id="KW-0614">Plasmid</keyword>
<accession>A0AAU6VYW5</accession>
<name>A0AAU6VYW5_UNCXX</name>
<organism evidence="1">
    <name type="scientific">bacterium 19CA01SA08</name>
    <dbReference type="NCBI Taxonomy" id="2920574"/>
    <lineage>
        <taxon>Bacteria</taxon>
    </lineage>
</organism>
<gene>
    <name evidence="1" type="ORF">MRN67_22160</name>
</gene>
<evidence type="ECO:0000313" key="1">
    <source>
        <dbReference type="EMBL" id="XAG91099.1"/>
    </source>
</evidence>